<feature type="compositionally biased region" description="Basic and acidic residues" evidence="3">
    <location>
        <begin position="1533"/>
        <end position="1543"/>
    </location>
</feature>
<feature type="region of interest" description="Disordered" evidence="3">
    <location>
        <begin position="883"/>
        <end position="1004"/>
    </location>
</feature>
<evidence type="ECO:0000313" key="5">
    <source>
        <dbReference type="EMBL" id="PIN18784.1"/>
    </source>
</evidence>
<feature type="region of interest" description="Disordered" evidence="3">
    <location>
        <begin position="1104"/>
        <end position="1582"/>
    </location>
</feature>
<feature type="compositionally biased region" description="Basic and acidic residues" evidence="3">
    <location>
        <begin position="1490"/>
        <end position="1517"/>
    </location>
</feature>
<feature type="compositionally biased region" description="Low complexity" evidence="3">
    <location>
        <begin position="116"/>
        <end position="139"/>
    </location>
</feature>
<feature type="compositionally biased region" description="Basic and acidic residues" evidence="3">
    <location>
        <begin position="460"/>
        <end position="474"/>
    </location>
</feature>
<reference evidence="6" key="1">
    <citation type="journal article" date="2018" name="Gigascience">
        <title>Genome assembly of the Pink Ipe (Handroanthus impetiginosus, Bignoniaceae), a highly valued, ecologically keystone Neotropical timber forest tree.</title>
        <authorList>
            <person name="Silva-Junior O.B."/>
            <person name="Grattapaglia D."/>
            <person name="Novaes E."/>
            <person name="Collevatti R.G."/>
        </authorList>
    </citation>
    <scope>NUCLEOTIDE SEQUENCE [LARGE SCALE GENOMIC DNA]</scope>
    <source>
        <strain evidence="6">cv. UFG-1</strain>
    </source>
</reference>
<feature type="region of interest" description="Disordered" evidence="3">
    <location>
        <begin position="599"/>
        <end position="696"/>
    </location>
</feature>
<feature type="compositionally biased region" description="Low complexity" evidence="3">
    <location>
        <begin position="57"/>
        <end position="74"/>
    </location>
</feature>
<feature type="compositionally biased region" description="Polar residues" evidence="3">
    <location>
        <begin position="1304"/>
        <end position="1329"/>
    </location>
</feature>
<keyword evidence="1" id="KW-0597">Phosphoprotein</keyword>
<evidence type="ECO:0000313" key="6">
    <source>
        <dbReference type="Proteomes" id="UP000231279"/>
    </source>
</evidence>
<feature type="compositionally biased region" description="Basic and acidic residues" evidence="3">
    <location>
        <begin position="439"/>
        <end position="452"/>
    </location>
</feature>
<dbReference type="InterPro" id="IPR009738">
    <property type="entry name" value="BAT2_N"/>
</dbReference>
<feature type="compositionally biased region" description="Polar residues" evidence="3">
    <location>
        <begin position="950"/>
        <end position="961"/>
    </location>
</feature>
<feature type="compositionally biased region" description="Basic and acidic residues" evidence="3">
    <location>
        <begin position="891"/>
        <end position="900"/>
    </location>
</feature>
<dbReference type="STRING" id="429701.A0A2G9HMQ0"/>
<sequence length="1582" mass="171157">MNSNMLAGERRWASARRGGMTVLGKVAVPKPLNLPSQRLENHGLDPNVEIVPKGTLSWGSRPSSSGSNPWISTSLSPNGEGGTVSPSHLSGRPSSGGSGTRPSTAGSDRTHEPVASAWGSNSRPSSSSGTMSSNQTSTSLRPRSAENRPNSSQLSRFADPVSKSSAAWGPSTTTERLGVKSSKEDGFSLSSGDFPTLGSEKDKSVKNVESEDHGRPSSASGRIVEAKEDTKSQADVKRGTVNTWKADGPRNAEDDILPNMEKWQGDAHQYFNVNGPQRFDAWRGPPMNGPAGVWYGGRPQGPGFGGPVAPGGFPMEPFPYYRPQIAPPHLAGSQQVPPPGAGPRGPHPKNGDLYRPQMPDAYARPGMPFRPGFYPGPPGPVPFEGYYGPPMGYCNSERDIPYMGMAAGPPVYNGYPAPAPDIGSSHGRPAGHGPAGKTLSEHDADHLDDTQGPKRIPLKNHNERDHREEGENPGHKMQPNVSYPGKSRYPTIYPRKNEWGAEEDTGEATFAKRSENYSHGYEHRVHAADSMKAKAFEDMGNVRTANDSWTNKSENVPSFPPDMPQLPLVSEKESSSLAPTKNSELIHKIDGLNAKHRVSDVQNNSPGAYNRGGGGGNGSQVFDMKTNNNTGGVSKTAGSFERTSASVPREVTVPVGDKPIQPVAVMSRRPYHGGQGRVEHRGKGKFNGQDADGLPRKLLTTESSSAVTAISSESVPNIQLHGSNVVGEPSENSMINSAGKTEGDSAEAYDSTDTQAQRDKMRELAKQRALQLQKEEEERTREQKAKAFAKLEELNRRTLAVETVNQKAEKTWAIHDVHVEQEESRTLAEPVVADVNLQELTLNLVSNADVTAVDRVKNENQAGEAVEVSRNLPLKMQETGLVGSNVSPLPMREDAHDGTAKKVASQFNDGGSSRHKRSGYKQKQNNSLQKSMNEKSMSNVASEAQKGHTLASTIDVSSQEGPSCETKLSESNVPNTSNTVVEPSLHQRRKNNRSGKNKHKLDETPAVPAVQLVMSNVNPEESSIETGESKDSLSNLDGSASAVIEPDREVQAREVHSSLPNEESQSKVSNHWKPCHSRRLPRNQQSNRFMDKLHGSDAVVWAPVRTQNKGKGSVEIEDSQKLVQESANSTKGENMAQNSSKGKRAEMERYVPKPVAKELAQQGSIPPSSSSISSSRSNEGPGREQSGSASSASGEINEDGSHNKHRKDHGTWIPRGSTDSSHTKVVHGPSSTSEPTKDIQQSNEPVESVKGETNSATAETKASSIIDTSDGYNMANTTTAAASKYPSAKDQGATGRGKRHPPRSSRSNLTNPDLDNTFSGEIDGSSIQSAAPDVSQRDRNVAKERSFGERASPHWQPKSHSNSANNQHGNSTGSESVTNEVNRLPKKDHPQQKVQVAPRHDKEGGNISPSQQGQFVNVKSNVAEESTVGHHQEFDREKKPAPAKGRPYSPNQDPVGSGESAPTANKEDQLERNMPPGPRRNGRQNNRSIRGHESRGDWSSGHDHRPHDIPAFRDRQRQNVHYEYQPVGPSKSKKAEKVEEPRDGAPSTDQRHRERGHNQSKRGGGNFYRRQGGAVPMDSGRD</sequence>
<gene>
    <name evidence="5" type="ORF">CDL12_08541</name>
</gene>
<feature type="compositionally biased region" description="Polar residues" evidence="3">
    <location>
        <begin position="625"/>
        <end position="646"/>
    </location>
</feature>
<feature type="compositionally biased region" description="Basic and acidic residues" evidence="3">
    <location>
        <begin position="177"/>
        <end position="186"/>
    </location>
</feature>
<dbReference type="PANTHER" id="PTHR34805:SF1">
    <property type="entry name" value="PROTEIN MODIFIER OF SNC1 1"/>
    <property type="match status" value="1"/>
</dbReference>
<feature type="domain" description="BAT2 N-terminal" evidence="4">
    <location>
        <begin position="15"/>
        <end position="151"/>
    </location>
</feature>
<evidence type="ECO:0000259" key="4">
    <source>
        <dbReference type="Pfam" id="PF07001"/>
    </source>
</evidence>
<feature type="region of interest" description="Disordered" evidence="3">
    <location>
        <begin position="722"/>
        <end position="757"/>
    </location>
</feature>
<feature type="coiled-coil region" evidence="2">
    <location>
        <begin position="758"/>
        <end position="811"/>
    </location>
</feature>
<dbReference type="PANTHER" id="PTHR34805">
    <property type="entry name" value="PROTEIN MODIFIER OF SNC1 1"/>
    <property type="match status" value="1"/>
</dbReference>
<feature type="region of interest" description="Disordered" evidence="3">
    <location>
        <begin position="545"/>
        <end position="582"/>
    </location>
</feature>
<feature type="compositionally biased region" description="Polar residues" evidence="3">
    <location>
        <begin position="1018"/>
        <end position="1038"/>
    </location>
</feature>
<feature type="compositionally biased region" description="Basic residues" evidence="3">
    <location>
        <begin position="986"/>
        <end position="999"/>
    </location>
</feature>
<dbReference type="EMBL" id="NKXS01001400">
    <property type="protein sequence ID" value="PIN18784.1"/>
    <property type="molecule type" value="Genomic_DNA"/>
</dbReference>
<feature type="compositionally biased region" description="Polar residues" evidence="3">
    <location>
        <begin position="730"/>
        <end position="739"/>
    </location>
</feature>
<feature type="region of interest" description="Disordered" evidence="3">
    <location>
        <begin position="418"/>
        <end position="489"/>
    </location>
</feature>
<feature type="region of interest" description="Disordered" evidence="3">
    <location>
        <begin position="54"/>
        <end position="252"/>
    </location>
</feature>
<evidence type="ECO:0000256" key="3">
    <source>
        <dbReference type="SAM" id="MobiDB-lite"/>
    </source>
</evidence>
<dbReference type="Pfam" id="PF07001">
    <property type="entry name" value="BAT2_N"/>
    <property type="match status" value="1"/>
</dbReference>
<feature type="compositionally biased region" description="Polar residues" evidence="3">
    <location>
        <begin position="1058"/>
        <end position="1069"/>
    </location>
</feature>
<protein>
    <recommendedName>
        <fullName evidence="4">BAT2 N-terminal domain-containing protein</fullName>
    </recommendedName>
</protein>
<evidence type="ECO:0000256" key="1">
    <source>
        <dbReference type="ARBA" id="ARBA00022553"/>
    </source>
</evidence>
<feature type="compositionally biased region" description="Basic and acidic residues" evidence="3">
    <location>
        <begin position="1427"/>
        <end position="1440"/>
    </location>
</feature>
<dbReference type="Proteomes" id="UP000231279">
    <property type="component" value="Unassembled WGS sequence"/>
</dbReference>
<feature type="compositionally biased region" description="Basic and acidic residues" evidence="3">
    <location>
        <begin position="1045"/>
        <end position="1056"/>
    </location>
</feature>
<feature type="compositionally biased region" description="Basic and acidic residues" evidence="3">
    <location>
        <begin position="224"/>
        <end position="238"/>
    </location>
</feature>
<feature type="compositionally biased region" description="Polar residues" evidence="3">
    <location>
        <begin position="1358"/>
        <end position="1381"/>
    </location>
</feature>
<organism evidence="5 6">
    <name type="scientific">Handroanthus impetiginosus</name>
    <dbReference type="NCBI Taxonomy" id="429701"/>
    <lineage>
        <taxon>Eukaryota</taxon>
        <taxon>Viridiplantae</taxon>
        <taxon>Streptophyta</taxon>
        <taxon>Embryophyta</taxon>
        <taxon>Tracheophyta</taxon>
        <taxon>Spermatophyta</taxon>
        <taxon>Magnoliopsida</taxon>
        <taxon>eudicotyledons</taxon>
        <taxon>Gunneridae</taxon>
        <taxon>Pentapetalae</taxon>
        <taxon>asterids</taxon>
        <taxon>lamiids</taxon>
        <taxon>Lamiales</taxon>
        <taxon>Bignoniaceae</taxon>
        <taxon>Crescentiina</taxon>
        <taxon>Tabebuia alliance</taxon>
        <taxon>Handroanthus</taxon>
    </lineage>
</organism>
<feature type="compositionally biased region" description="Polar residues" evidence="3">
    <location>
        <begin position="162"/>
        <end position="175"/>
    </location>
</feature>
<keyword evidence="6" id="KW-1185">Reference proteome</keyword>
<feature type="region of interest" description="Disordered" evidence="3">
    <location>
        <begin position="324"/>
        <end position="366"/>
    </location>
</feature>
<feature type="compositionally biased region" description="Polar residues" evidence="3">
    <location>
        <begin position="969"/>
        <end position="981"/>
    </location>
</feature>
<feature type="compositionally biased region" description="Polar residues" evidence="3">
    <location>
        <begin position="1121"/>
        <end position="1140"/>
    </location>
</feature>
<feature type="compositionally biased region" description="Polar residues" evidence="3">
    <location>
        <begin position="1229"/>
        <end position="1281"/>
    </location>
</feature>
<feature type="compositionally biased region" description="Polar residues" evidence="3">
    <location>
        <begin position="1407"/>
        <end position="1424"/>
    </location>
</feature>
<comment type="caution">
    <text evidence="5">The sequence shown here is derived from an EMBL/GenBank/DDBJ whole genome shotgun (WGS) entry which is preliminary data.</text>
</comment>
<accession>A0A2G9HMQ0</accession>
<keyword evidence="2" id="KW-0175">Coiled coil</keyword>
<feature type="compositionally biased region" description="Basic and acidic residues" evidence="3">
    <location>
        <begin position="199"/>
        <end position="215"/>
    </location>
</feature>
<feature type="compositionally biased region" description="Low complexity" evidence="3">
    <location>
        <begin position="1164"/>
        <end position="1177"/>
    </location>
</feature>
<feature type="region of interest" description="Disordered" evidence="3">
    <location>
        <begin position="1018"/>
        <end position="1091"/>
    </location>
</feature>
<name>A0A2G9HMQ0_9LAMI</name>
<feature type="compositionally biased region" description="Basic and acidic residues" evidence="3">
    <location>
        <begin position="1335"/>
        <end position="1352"/>
    </location>
</feature>
<feature type="compositionally biased region" description="Polar residues" evidence="3">
    <location>
        <begin position="545"/>
        <end position="556"/>
    </location>
</feature>
<dbReference type="GO" id="GO:0040029">
    <property type="term" value="P:epigenetic regulation of gene expression"/>
    <property type="evidence" value="ECO:0007669"/>
    <property type="project" value="TreeGrafter"/>
</dbReference>
<feature type="compositionally biased region" description="Polar residues" evidence="3">
    <location>
        <begin position="921"/>
        <end position="942"/>
    </location>
</feature>
<evidence type="ECO:0000256" key="2">
    <source>
        <dbReference type="SAM" id="Coils"/>
    </source>
</evidence>
<dbReference type="InterPro" id="IPR038808">
    <property type="entry name" value="MOS1-like"/>
</dbReference>
<proteinExistence type="predicted"/>
<dbReference type="OrthoDB" id="1939715at2759"/>